<organism evidence="3 4">
    <name type="scientific">Schaalia odontolytica</name>
    <dbReference type="NCBI Taxonomy" id="1660"/>
    <lineage>
        <taxon>Bacteria</taxon>
        <taxon>Bacillati</taxon>
        <taxon>Actinomycetota</taxon>
        <taxon>Actinomycetes</taxon>
        <taxon>Actinomycetales</taxon>
        <taxon>Actinomycetaceae</taxon>
        <taxon>Schaalia</taxon>
    </lineage>
</organism>
<accession>A0A2X0U4N9</accession>
<feature type="transmembrane region" description="Helical" evidence="2">
    <location>
        <begin position="87"/>
        <end position="106"/>
    </location>
</feature>
<feature type="transmembrane region" description="Helical" evidence="2">
    <location>
        <begin position="151"/>
        <end position="175"/>
    </location>
</feature>
<dbReference type="AlphaFoldDB" id="A0A2X0U4N9"/>
<keyword evidence="2" id="KW-0812">Transmembrane</keyword>
<evidence type="ECO:0000256" key="1">
    <source>
        <dbReference type="SAM" id="MobiDB-lite"/>
    </source>
</evidence>
<dbReference type="EMBL" id="UAPR01000006">
    <property type="protein sequence ID" value="SPT56066.1"/>
    <property type="molecule type" value="Genomic_DNA"/>
</dbReference>
<feature type="transmembrane region" description="Helical" evidence="2">
    <location>
        <begin position="181"/>
        <end position="199"/>
    </location>
</feature>
<name>A0A2X0U4N9_9ACTO</name>
<evidence type="ECO:0000256" key="2">
    <source>
        <dbReference type="SAM" id="Phobius"/>
    </source>
</evidence>
<feature type="transmembrane region" description="Helical" evidence="2">
    <location>
        <begin position="211"/>
        <end position="231"/>
    </location>
</feature>
<feature type="transmembrane region" description="Helical" evidence="2">
    <location>
        <begin position="251"/>
        <end position="276"/>
    </location>
</feature>
<proteinExistence type="predicted"/>
<reference evidence="3 4" key="1">
    <citation type="submission" date="2018-06" db="EMBL/GenBank/DDBJ databases">
        <authorList>
            <consortium name="Pathogen Informatics"/>
            <person name="Doyle S."/>
        </authorList>
    </citation>
    <scope>NUCLEOTIDE SEQUENCE [LARGE SCALE GENOMIC DNA]</scope>
    <source>
        <strain evidence="3 4">NCTC9935</strain>
    </source>
</reference>
<sequence>MWDDGGMTSTPPTRPRTVRDRGRRRDTLATRHVPNSIGTFTVTLLAAATIVAWWLPGSRWSVGPIVAFASFLLALGWPSLARLHMPWLAQAVLALGGALTPMGVAYWKNLDIAVPLTGITLVALVAATILDAPAPRDHSVGRTSEHWGSTALSAALASSVTGLLIVTSGSMWVSLTVHERWSVIVPMAALIAIVGAAAARAGRSAKAGVAVAMISGIIAGLVAASIAWFLGETSDLLPVVFPFIAKRFGEFAAFLTLGGVTGFGVGFAVSVLDALLGERASSAQLANVLGRGAAKFLVAALPVYAMIRIGGI</sequence>
<keyword evidence="4" id="KW-1185">Reference proteome</keyword>
<dbReference type="Proteomes" id="UP000250192">
    <property type="component" value="Unassembled WGS sequence"/>
</dbReference>
<protein>
    <submittedName>
        <fullName evidence="3">Uncharacterized protein</fullName>
    </submittedName>
</protein>
<evidence type="ECO:0000313" key="3">
    <source>
        <dbReference type="EMBL" id="SPT56066.1"/>
    </source>
</evidence>
<evidence type="ECO:0000313" key="4">
    <source>
        <dbReference type="Proteomes" id="UP000250192"/>
    </source>
</evidence>
<feature type="transmembrane region" description="Helical" evidence="2">
    <location>
        <begin position="288"/>
        <end position="307"/>
    </location>
</feature>
<gene>
    <name evidence="3" type="ORF">NCTC9935_01586</name>
</gene>
<feature type="region of interest" description="Disordered" evidence="1">
    <location>
        <begin position="1"/>
        <end position="25"/>
    </location>
</feature>
<feature type="transmembrane region" description="Helical" evidence="2">
    <location>
        <begin position="112"/>
        <end position="130"/>
    </location>
</feature>
<feature type="transmembrane region" description="Helical" evidence="2">
    <location>
        <begin position="61"/>
        <end position="80"/>
    </location>
</feature>
<feature type="transmembrane region" description="Helical" evidence="2">
    <location>
        <begin position="33"/>
        <end position="55"/>
    </location>
</feature>
<keyword evidence="2" id="KW-1133">Transmembrane helix</keyword>
<dbReference type="STRING" id="1660.APY09_03930"/>
<keyword evidence="2" id="KW-0472">Membrane</keyword>